<sequence length="368" mass="41526">MVKLGFSLYPEGQDLERMFAYIDGFKGYDCERVFLSLLQLGVDDKETFDHYRRIVAYCQQAGFRVFADLNPDFIKKMGWEDDLIGRAAAFGLSGIRLDESYDDDQLVELTKNALGIQIELNMSTEPDLLDRLRTKGANFSQITACHNFYPRRFTGLGTTYFQNISQAYSNYGIERAAFISAKTATTGPWPVFEGLPTLEMHRDLPIHAQYKWLAATGLVDHIIISNQFISAEELASIVQNDTMTFDVQLSEGLSEVEVAIVTEPHAYRGDVSDYVVRSTGHRARYSQARILPRQAGQAVKRGTILIDNQDYARYCGELQLALMEFTASHKTNLVGQICDYDLPLLDLLLPWQAFSLNPVIQGDSHADE</sequence>
<dbReference type="PANTHER" id="PTHR38435">
    <property type="match status" value="1"/>
</dbReference>
<dbReference type="Gene3D" id="2.40.100.10">
    <property type="entry name" value="Cyclophilin-like"/>
    <property type="match status" value="1"/>
</dbReference>
<feature type="domain" description="6-phospho-N-acetylmuramidase N-terminal" evidence="2">
    <location>
        <begin position="4"/>
        <end position="237"/>
    </location>
</feature>
<dbReference type="SUPFAM" id="SSF50891">
    <property type="entry name" value="Cyclophilin-like"/>
    <property type="match status" value="1"/>
</dbReference>
<accession>A0A7X6MZW3</accession>
<proteinExistence type="predicted"/>
<dbReference type="Pfam" id="PF19200">
    <property type="entry name" value="MupG_N"/>
    <property type="match status" value="1"/>
</dbReference>
<dbReference type="SUPFAM" id="SSF51445">
    <property type="entry name" value="(Trans)glycosidases"/>
    <property type="match status" value="1"/>
</dbReference>
<dbReference type="InterPro" id="IPR017853">
    <property type="entry name" value="GH"/>
</dbReference>
<dbReference type="Proteomes" id="UP000522720">
    <property type="component" value="Unassembled WGS sequence"/>
</dbReference>
<dbReference type="EMBL" id="JAAXPR010000014">
    <property type="protein sequence ID" value="NKZ20759.1"/>
    <property type="molecule type" value="Genomic_DNA"/>
</dbReference>
<reference evidence="3 4" key="1">
    <citation type="submission" date="2020-04" db="EMBL/GenBank/DDBJ databases">
        <title>MicrobeNet Type strains.</title>
        <authorList>
            <person name="Nicholson A.C."/>
        </authorList>
    </citation>
    <scope>NUCLEOTIDE SEQUENCE [LARGE SCALE GENOMIC DNA]</scope>
    <source>
        <strain evidence="3 4">CCUG 69612</strain>
    </source>
</reference>
<dbReference type="Pfam" id="PF05913">
    <property type="entry name" value="MupG_C"/>
    <property type="match status" value="1"/>
</dbReference>
<dbReference type="InterPro" id="IPR013785">
    <property type="entry name" value="Aldolase_TIM"/>
</dbReference>
<evidence type="ECO:0000259" key="1">
    <source>
        <dbReference type="Pfam" id="PF05913"/>
    </source>
</evidence>
<dbReference type="PANTHER" id="PTHR38435:SF1">
    <property type="entry name" value="DUF871 DOMAIN-CONTAINING PROTEIN"/>
    <property type="match status" value="1"/>
</dbReference>
<evidence type="ECO:0000313" key="3">
    <source>
        <dbReference type="EMBL" id="NKZ20759.1"/>
    </source>
</evidence>
<evidence type="ECO:0000259" key="2">
    <source>
        <dbReference type="Pfam" id="PF19200"/>
    </source>
</evidence>
<dbReference type="RefSeq" id="WP_168549506.1">
    <property type="nucleotide sequence ID" value="NZ_JAAXPR010000014.1"/>
</dbReference>
<comment type="caution">
    <text evidence="3">The sequence shown here is derived from an EMBL/GenBank/DDBJ whole genome shotgun (WGS) entry which is preliminary data.</text>
</comment>
<dbReference type="InterPro" id="IPR043894">
    <property type="entry name" value="MupG_C"/>
</dbReference>
<dbReference type="InterPro" id="IPR008589">
    <property type="entry name" value="MupG"/>
</dbReference>
<gene>
    <name evidence="3" type="ORF">HF992_07945</name>
</gene>
<dbReference type="InterPro" id="IPR029000">
    <property type="entry name" value="Cyclophilin-like_dom_sf"/>
</dbReference>
<name>A0A7X6MZW3_9STRE</name>
<dbReference type="InterPro" id="IPR043797">
    <property type="entry name" value="MupG_N"/>
</dbReference>
<organism evidence="3 4">
    <name type="scientific">Streptococcus ovuberis</name>
    <dbReference type="NCBI Taxonomy" id="1936207"/>
    <lineage>
        <taxon>Bacteria</taxon>
        <taxon>Bacillati</taxon>
        <taxon>Bacillota</taxon>
        <taxon>Bacilli</taxon>
        <taxon>Lactobacillales</taxon>
        <taxon>Streptococcaceae</taxon>
        <taxon>Streptococcus</taxon>
    </lineage>
</organism>
<evidence type="ECO:0000313" key="4">
    <source>
        <dbReference type="Proteomes" id="UP000522720"/>
    </source>
</evidence>
<feature type="domain" description="6-phospho-N-acetylmuramidase C-terminal" evidence="1">
    <location>
        <begin position="243"/>
        <end position="356"/>
    </location>
</feature>
<protein>
    <submittedName>
        <fullName evidence="3">DUF871 domain-containing protein</fullName>
    </submittedName>
</protein>
<dbReference type="Gene3D" id="3.20.20.70">
    <property type="entry name" value="Aldolase class I"/>
    <property type="match status" value="1"/>
</dbReference>
<keyword evidence="4" id="KW-1185">Reference proteome</keyword>
<dbReference type="AlphaFoldDB" id="A0A7X6MZW3"/>